<gene>
    <name evidence="5" type="ORF">HGI30_20885</name>
</gene>
<feature type="domain" description="Peptidoglycan hydrolase PcsB coiled-coil" evidence="4">
    <location>
        <begin position="89"/>
        <end position="161"/>
    </location>
</feature>
<dbReference type="Pfam" id="PF01551">
    <property type="entry name" value="Peptidase_M23"/>
    <property type="match status" value="1"/>
</dbReference>
<keyword evidence="2" id="KW-0175">Coiled coil</keyword>
<dbReference type="GO" id="GO:0004222">
    <property type="term" value="F:metalloendopeptidase activity"/>
    <property type="evidence" value="ECO:0007669"/>
    <property type="project" value="TreeGrafter"/>
</dbReference>
<accession>A0A6H2H4K1</accession>
<dbReference type="PANTHER" id="PTHR21666">
    <property type="entry name" value="PEPTIDASE-RELATED"/>
    <property type="match status" value="1"/>
</dbReference>
<keyword evidence="1" id="KW-0732">Signal</keyword>
<dbReference type="PANTHER" id="PTHR21666:SF289">
    <property type="entry name" value="L-ALA--D-GLU ENDOPEPTIDASE"/>
    <property type="match status" value="1"/>
</dbReference>
<protein>
    <submittedName>
        <fullName evidence="5">Peptidoglycan DD-metalloendopeptidase family protein</fullName>
    </submittedName>
</protein>
<dbReference type="KEGG" id="palr:HGI30_20885"/>
<dbReference type="InterPro" id="IPR011055">
    <property type="entry name" value="Dup_hybrid_motif"/>
</dbReference>
<dbReference type="Gene3D" id="6.10.250.3150">
    <property type="match status" value="1"/>
</dbReference>
<dbReference type="Pfam" id="PF24568">
    <property type="entry name" value="CC_PcsB"/>
    <property type="match status" value="1"/>
</dbReference>
<dbReference type="InterPro" id="IPR050570">
    <property type="entry name" value="Cell_wall_metabolism_enzyme"/>
</dbReference>
<organism evidence="5 6">
    <name type="scientific">Paenibacillus albicereus</name>
    <dbReference type="NCBI Taxonomy" id="2726185"/>
    <lineage>
        <taxon>Bacteria</taxon>
        <taxon>Bacillati</taxon>
        <taxon>Bacillota</taxon>
        <taxon>Bacilli</taxon>
        <taxon>Bacillales</taxon>
        <taxon>Paenibacillaceae</taxon>
        <taxon>Paenibacillus</taxon>
    </lineage>
</organism>
<evidence type="ECO:0000313" key="5">
    <source>
        <dbReference type="EMBL" id="QJC54519.1"/>
    </source>
</evidence>
<dbReference type="SUPFAM" id="SSF51261">
    <property type="entry name" value="Duplicated hybrid motif"/>
    <property type="match status" value="1"/>
</dbReference>
<dbReference type="Proteomes" id="UP000502136">
    <property type="component" value="Chromosome"/>
</dbReference>
<dbReference type="EMBL" id="CP051428">
    <property type="protein sequence ID" value="QJC54519.1"/>
    <property type="molecule type" value="Genomic_DNA"/>
</dbReference>
<dbReference type="Gene3D" id="2.70.70.10">
    <property type="entry name" value="Glucose Permease (Domain IIA)"/>
    <property type="match status" value="1"/>
</dbReference>
<dbReference type="AlphaFoldDB" id="A0A6H2H4K1"/>
<feature type="domain" description="M23ase beta-sheet core" evidence="3">
    <location>
        <begin position="271"/>
        <end position="367"/>
    </location>
</feature>
<dbReference type="InterPro" id="IPR057309">
    <property type="entry name" value="PcsB_CC"/>
</dbReference>
<evidence type="ECO:0000256" key="2">
    <source>
        <dbReference type="SAM" id="Coils"/>
    </source>
</evidence>
<sequence>MPQAAGAVSQSEKINRELKQVRQQMQAAAQGRKQADAQSKTVLTQKFYTAESLKAVMTEIDTVGSRMSAVQSQVSTTTQALEQTARELDEAEQRIARQDERLQSRMRVTYMNGRVSYLDVLLNATSFSDFLGRLDSLHTIMSQDKETLQDRKQDKQLVAAKKAEVEQKLAEVKMLYAKVAEYQGVLADKEAQKTQLISSYNTKLGELGDISEEQEKLLLELAAKESALIKKKNALKTTYSGGMLAAPIKASYRLSSNYGYRIHPISGQRKLHAGADMAAPAGTNIYAAEGGVVLVAQWWSGYGNCIVIDHGGGLWTIYGHIRDGGILVEKGQTVKRGDHIGEVGSTGNSTGNHLHFEVRKNGEPVNPLPYFKGKAN</sequence>
<evidence type="ECO:0000256" key="1">
    <source>
        <dbReference type="ARBA" id="ARBA00022729"/>
    </source>
</evidence>
<dbReference type="FunFam" id="2.70.70.10:FF:000006">
    <property type="entry name" value="M23 family peptidase"/>
    <property type="match status" value="1"/>
</dbReference>
<evidence type="ECO:0000313" key="6">
    <source>
        <dbReference type="Proteomes" id="UP000502136"/>
    </source>
</evidence>
<feature type="coiled-coil region" evidence="2">
    <location>
        <begin position="74"/>
        <end position="108"/>
    </location>
</feature>
<evidence type="ECO:0000259" key="4">
    <source>
        <dbReference type="Pfam" id="PF24568"/>
    </source>
</evidence>
<dbReference type="InterPro" id="IPR016047">
    <property type="entry name" value="M23ase_b-sheet_dom"/>
</dbReference>
<evidence type="ECO:0000259" key="3">
    <source>
        <dbReference type="Pfam" id="PF01551"/>
    </source>
</evidence>
<reference evidence="5 6" key="1">
    <citation type="submission" date="2020-04" db="EMBL/GenBank/DDBJ databases">
        <title>Novel Paenibacillus strain UniB2 isolated from commercial digestive syrup.</title>
        <authorList>
            <person name="Thorat V."/>
            <person name="Kirdat K."/>
            <person name="Tiwarekar B."/>
            <person name="Yadav A."/>
        </authorList>
    </citation>
    <scope>NUCLEOTIDE SEQUENCE [LARGE SCALE GENOMIC DNA]</scope>
    <source>
        <strain evidence="5 6">UniB2</strain>
    </source>
</reference>
<proteinExistence type="predicted"/>
<dbReference type="CDD" id="cd12797">
    <property type="entry name" value="M23_peptidase"/>
    <property type="match status" value="1"/>
</dbReference>
<keyword evidence="6" id="KW-1185">Reference proteome</keyword>
<name>A0A6H2H4K1_9BACL</name>
<feature type="coiled-coil region" evidence="2">
    <location>
        <begin position="4"/>
        <end position="38"/>
    </location>
</feature>